<feature type="transmembrane region" description="Helical" evidence="1">
    <location>
        <begin position="218"/>
        <end position="240"/>
    </location>
</feature>
<dbReference type="Pfam" id="PF12811">
    <property type="entry name" value="BaxI_1"/>
    <property type="match status" value="1"/>
</dbReference>
<protein>
    <submittedName>
        <fullName evidence="2">Unannotated protein</fullName>
    </submittedName>
</protein>
<gene>
    <name evidence="2" type="ORF">UFOPK3266_00062</name>
</gene>
<dbReference type="EMBL" id="CAFBAA010000001">
    <property type="protein sequence ID" value="CAB4840123.1"/>
    <property type="molecule type" value="Genomic_DNA"/>
</dbReference>
<keyword evidence="1" id="KW-0812">Transmembrane</keyword>
<feature type="transmembrane region" description="Helical" evidence="1">
    <location>
        <begin position="59"/>
        <end position="77"/>
    </location>
</feature>
<feature type="transmembrane region" description="Helical" evidence="1">
    <location>
        <begin position="142"/>
        <end position="165"/>
    </location>
</feature>
<dbReference type="PANTHER" id="PTHR41282:SF1">
    <property type="entry name" value="CONSERVED TRANSMEMBRANE PROTEIN-RELATED"/>
    <property type="match status" value="1"/>
</dbReference>
<proteinExistence type="predicted"/>
<feature type="transmembrane region" description="Helical" evidence="1">
    <location>
        <begin position="171"/>
        <end position="197"/>
    </location>
</feature>
<dbReference type="PANTHER" id="PTHR41282">
    <property type="entry name" value="CONSERVED TRANSMEMBRANE PROTEIN-RELATED"/>
    <property type="match status" value="1"/>
</dbReference>
<feature type="transmembrane region" description="Helical" evidence="1">
    <location>
        <begin position="107"/>
        <end position="130"/>
    </location>
</feature>
<sequence length="243" mass="26040">MQSTNPVLKQSRYATFDSAAQVTDSSRMSIDDVVTRTGILLAVLLLAAVATYVAPLTGVLFFGALIIGFVLCIVNSVSKTVRPALMVLYSVFEGLVIGTISRVYNDYYSGIVTQAVIGTVAAFVGILFLYKSGKLRATPKFTRILLGAVAGYFVLGLISLVASFFNVGNGMGFYGVTGLGLLMSVAGVALASLFLVLDFDQIERSIAQGAPAIEAWRSGFGLIVTLVWIYLEILRLLSILRDR</sequence>
<keyword evidence="1" id="KW-1133">Transmembrane helix</keyword>
<evidence type="ECO:0000256" key="1">
    <source>
        <dbReference type="SAM" id="Phobius"/>
    </source>
</evidence>
<name>A0A6J7B646_9ZZZZ</name>
<organism evidence="2">
    <name type="scientific">freshwater metagenome</name>
    <dbReference type="NCBI Taxonomy" id="449393"/>
    <lineage>
        <taxon>unclassified sequences</taxon>
        <taxon>metagenomes</taxon>
        <taxon>ecological metagenomes</taxon>
    </lineage>
</organism>
<reference evidence="2" key="1">
    <citation type="submission" date="2020-05" db="EMBL/GenBank/DDBJ databases">
        <authorList>
            <person name="Chiriac C."/>
            <person name="Salcher M."/>
            <person name="Ghai R."/>
            <person name="Kavagutti S V."/>
        </authorList>
    </citation>
    <scope>NUCLEOTIDE SEQUENCE</scope>
</reference>
<dbReference type="PIRSF" id="PIRSF009160">
    <property type="entry name" value="UCP009160"/>
    <property type="match status" value="1"/>
</dbReference>
<dbReference type="AlphaFoldDB" id="A0A6J7B646"/>
<feature type="transmembrane region" description="Helical" evidence="1">
    <location>
        <begin position="33"/>
        <end position="53"/>
    </location>
</feature>
<evidence type="ECO:0000313" key="2">
    <source>
        <dbReference type="EMBL" id="CAB4840123.1"/>
    </source>
</evidence>
<dbReference type="InterPro" id="IPR010539">
    <property type="entry name" value="BaxI_1-like"/>
</dbReference>
<keyword evidence="1" id="KW-0472">Membrane</keyword>
<accession>A0A6J7B646</accession>
<feature type="transmembrane region" description="Helical" evidence="1">
    <location>
        <begin position="84"/>
        <end position="101"/>
    </location>
</feature>